<protein>
    <recommendedName>
        <fullName evidence="3">DZIP3-like HEPN domain-containing protein</fullName>
    </recommendedName>
</protein>
<sequence>MNTYTTSKVQELLLLLKCVVQTGNEVFSAFAIRKLRYKESFQQFLHDNKHEIFHLWQSKKLSCCACPAAGCNLKRMSLMSNLVFKQMYDDIGLQDDREHIVCISGNVEQECLHKYIIRDISIHDLDLSAISFLLRNFTRLSPNEIDALDTITNYRNQICQTFAMNDFTKEFLSKAWTDLESALVYLTDFTCKRHIMKQIQYLRTYSLEKEEEIKELLKNIVEVNNLSPELKTCYDKVIAVRAFTKKQNTDDNAGYPLQNSLHKSSRSLMELQQLHGNMTSEEKEAFLQKIEMSAKFEDLTNLLLTGKTRAVSEENAIHWRVPTPDDLDLTATVAILRKSPNKDVNYVNFKEKFLEEENPVSWNLIPPGGFRLGAGTVTFQNLSNSGERLMKKATKEDGTYPETFECDGLFIDCIVDSRLTEKPQDRTYPGTFECDGLFIDCIVDSRLTEKPKDGKTMITDAFKRILNKHLCTQKRYKTYKSLHDCFLYSMKRIDITTGKINAEMECRYILSHFNQNNNKYIESLHSGLKLAISHQCVNCAKAIAWKLTRLFAKTLPKKQVYGVWPGCVCNCKFKSKQDNLICALDIVIVVEVFNMNESFTRHNVFYDIPIIYKQVNGYSEEANLISKRIDQYQGVDDELKTVNVSNKQSQKLFTAHSKLCLITKSLIKSKGYGRQNQTLVKELCVQLFCRAKGIIPVGEAHFPTTIDLIATDVIEGYPQLLAKDVKIGSEVGASCCTGTGTLGGFVKFNGEDALLTCAHVVLGRDMLGPNANRSEIHMNPVVVYCKNPSEQEFQCGKLVYYVFPPEIIDGTSVDAAIIRMDLSTRISQIAVATDSEGHDLKSMYLNNNFVDYRSIGTSLELQVAAVWGGFPSSKTKRQNMLS</sequence>
<accession>A0A6J8BK07</accession>
<keyword evidence="2" id="KW-1185">Reference proteome</keyword>
<dbReference type="EMBL" id="CACVKT020003515">
    <property type="protein sequence ID" value="CAC5384308.1"/>
    <property type="molecule type" value="Genomic_DNA"/>
</dbReference>
<reference evidence="1 2" key="1">
    <citation type="submission" date="2020-06" db="EMBL/GenBank/DDBJ databases">
        <authorList>
            <person name="Li R."/>
            <person name="Bekaert M."/>
        </authorList>
    </citation>
    <scope>NUCLEOTIDE SEQUENCE [LARGE SCALE GENOMIC DNA]</scope>
    <source>
        <strain evidence="2">wild</strain>
    </source>
</reference>
<evidence type="ECO:0000313" key="1">
    <source>
        <dbReference type="EMBL" id="CAC5384308.1"/>
    </source>
</evidence>
<name>A0A6J8BK07_MYTCO</name>
<evidence type="ECO:0008006" key="3">
    <source>
        <dbReference type="Google" id="ProtNLM"/>
    </source>
</evidence>
<gene>
    <name evidence="1" type="ORF">MCOR_19967</name>
</gene>
<proteinExistence type="predicted"/>
<organism evidence="1 2">
    <name type="scientific">Mytilus coruscus</name>
    <name type="common">Sea mussel</name>
    <dbReference type="NCBI Taxonomy" id="42192"/>
    <lineage>
        <taxon>Eukaryota</taxon>
        <taxon>Metazoa</taxon>
        <taxon>Spiralia</taxon>
        <taxon>Lophotrochozoa</taxon>
        <taxon>Mollusca</taxon>
        <taxon>Bivalvia</taxon>
        <taxon>Autobranchia</taxon>
        <taxon>Pteriomorphia</taxon>
        <taxon>Mytilida</taxon>
        <taxon>Mytiloidea</taxon>
        <taxon>Mytilidae</taxon>
        <taxon>Mytilinae</taxon>
        <taxon>Mytilus</taxon>
    </lineage>
</organism>
<evidence type="ECO:0000313" key="2">
    <source>
        <dbReference type="Proteomes" id="UP000507470"/>
    </source>
</evidence>
<dbReference type="AlphaFoldDB" id="A0A6J8BK07"/>
<dbReference type="OrthoDB" id="6134048at2759"/>
<dbReference type="Proteomes" id="UP000507470">
    <property type="component" value="Unassembled WGS sequence"/>
</dbReference>